<evidence type="ECO:0000259" key="2">
    <source>
        <dbReference type="Pfam" id="PF01627"/>
    </source>
</evidence>
<dbReference type="GO" id="GO:0000160">
    <property type="term" value="P:phosphorelay signal transduction system"/>
    <property type="evidence" value="ECO:0007669"/>
    <property type="project" value="UniProtKB-KW"/>
</dbReference>
<dbReference type="GO" id="GO:0004672">
    <property type="term" value="F:protein kinase activity"/>
    <property type="evidence" value="ECO:0007669"/>
    <property type="project" value="UniProtKB-ARBA"/>
</dbReference>
<dbReference type="OrthoDB" id="6307719at2"/>
<dbReference type="InterPro" id="IPR036641">
    <property type="entry name" value="HPT_dom_sf"/>
</dbReference>
<dbReference type="RefSeq" id="WP_126518490.1">
    <property type="nucleotide sequence ID" value="NZ_RXNU01000001.1"/>
</dbReference>
<comment type="caution">
    <text evidence="3">The sequence shown here is derived from an EMBL/GenBank/DDBJ whole genome shotgun (WGS) entry which is preliminary data.</text>
</comment>
<keyword evidence="4" id="KW-1185">Reference proteome</keyword>
<proteinExistence type="predicted"/>
<accession>A0A431WZH3</accession>
<protein>
    <submittedName>
        <fullName evidence="3">Hpt domain-containing protein</fullName>
    </submittedName>
</protein>
<feature type="domain" description="HPt" evidence="2">
    <location>
        <begin position="32"/>
        <end position="107"/>
    </location>
</feature>
<keyword evidence="1" id="KW-0902">Two-component regulatory system</keyword>
<reference evidence="3 4" key="1">
    <citation type="submission" date="2018-12" db="EMBL/GenBank/DDBJ databases">
        <authorList>
            <person name="Yu L."/>
        </authorList>
    </citation>
    <scope>NUCLEOTIDE SEQUENCE [LARGE SCALE GENOMIC DNA]</scope>
    <source>
        <strain evidence="3 4">HAW-EB2</strain>
    </source>
</reference>
<dbReference type="SUPFAM" id="SSF47226">
    <property type="entry name" value="Histidine-containing phosphotransfer domain, HPT domain"/>
    <property type="match status" value="1"/>
</dbReference>
<dbReference type="Gene3D" id="1.20.120.160">
    <property type="entry name" value="HPT domain"/>
    <property type="match status" value="1"/>
</dbReference>
<dbReference type="Pfam" id="PF01627">
    <property type="entry name" value="Hpt"/>
    <property type="match status" value="1"/>
</dbReference>
<organism evidence="3 4">
    <name type="scientific">Shewanella canadensis</name>
    <dbReference type="NCBI Taxonomy" id="271096"/>
    <lineage>
        <taxon>Bacteria</taxon>
        <taxon>Pseudomonadati</taxon>
        <taxon>Pseudomonadota</taxon>
        <taxon>Gammaproteobacteria</taxon>
        <taxon>Alteromonadales</taxon>
        <taxon>Shewanellaceae</taxon>
        <taxon>Shewanella</taxon>
    </lineage>
</organism>
<dbReference type="AlphaFoldDB" id="A0A431WZH3"/>
<evidence type="ECO:0000256" key="1">
    <source>
        <dbReference type="ARBA" id="ARBA00023012"/>
    </source>
</evidence>
<gene>
    <name evidence="3" type="ORF">EKG38_02940</name>
</gene>
<sequence length="122" mass="13926">MTEKQLQILNRNVMIELIGNEPDMIRQFEIDFLKQAKVSLRNIVTMYNDSRILEIKEEAHFLKTSAKAVGAEQTSYLLQALEQSGLDQDKAKCKDLILRVKEALQRVHGVIVNDKTISPSMP</sequence>
<dbReference type="Proteomes" id="UP000267448">
    <property type="component" value="Unassembled WGS sequence"/>
</dbReference>
<name>A0A431WZH3_9GAMM</name>
<dbReference type="EMBL" id="RXNU01000001">
    <property type="protein sequence ID" value="RTR40888.1"/>
    <property type="molecule type" value="Genomic_DNA"/>
</dbReference>
<evidence type="ECO:0000313" key="3">
    <source>
        <dbReference type="EMBL" id="RTR40888.1"/>
    </source>
</evidence>
<dbReference type="InterPro" id="IPR008207">
    <property type="entry name" value="Sig_transdc_His_kin_Hpt_dom"/>
</dbReference>
<evidence type="ECO:0000313" key="4">
    <source>
        <dbReference type="Proteomes" id="UP000267448"/>
    </source>
</evidence>